<dbReference type="AlphaFoldDB" id="A0A5B9QQY5"/>
<evidence type="ECO:0000313" key="2">
    <source>
        <dbReference type="Proteomes" id="UP000325286"/>
    </source>
</evidence>
<dbReference type="InterPro" id="IPR010869">
    <property type="entry name" value="DUF1501"/>
</dbReference>
<dbReference type="SUPFAM" id="SSF53649">
    <property type="entry name" value="Alkaline phosphatase-like"/>
    <property type="match status" value="1"/>
</dbReference>
<organism evidence="1 2">
    <name type="scientific">Roseimaritima ulvae</name>
    <dbReference type="NCBI Taxonomy" id="980254"/>
    <lineage>
        <taxon>Bacteria</taxon>
        <taxon>Pseudomonadati</taxon>
        <taxon>Planctomycetota</taxon>
        <taxon>Planctomycetia</taxon>
        <taxon>Pirellulales</taxon>
        <taxon>Pirellulaceae</taxon>
        <taxon>Roseimaritima</taxon>
    </lineage>
</organism>
<dbReference type="EMBL" id="CP042914">
    <property type="protein sequence ID" value="QEG40060.1"/>
    <property type="molecule type" value="Genomic_DNA"/>
</dbReference>
<dbReference type="KEGG" id="rul:UC8_20640"/>
<dbReference type="Gene3D" id="3.40.720.10">
    <property type="entry name" value="Alkaline Phosphatase, subunit A"/>
    <property type="match status" value="1"/>
</dbReference>
<dbReference type="Proteomes" id="UP000325286">
    <property type="component" value="Chromosome"/>
</dbReference>
<protein>
    <recommendedName>
        <fullName evidence="3">DUF1501 domain-containing protein</fullName>
    </recommendedName>
</protein>
<keyword evidence="2" id="KW-1185">Reference proteome</keyword>
<dbReference type="PROSITE" id="PS51318">
    <property type="entry name" value="TAT"/>
    <property type="match status" value="1"/>
</dbReference>
<evidence type="ECO:0000313" key="1">
    <source>
        <dbReference type="EMBL" id="QEG40060.1"/>
    </source>
</evidence>
<dbReference type="Pfam" id="PF07394">
    <property type="entry name" value="DUF1501"/>
    <property type="match status" value="1"/>
</dbReference>
<dbReference type="NCBIfam" id="TIGR01409">
    <property type="entry name" value="TAT_signal_seq"/>
    <property type="match status" value="1"/>
</dbReference>
<proteinExistence type="predicted"/>
<reference evidence="1 2" key="1">
    <citation type="submission" date="2019-08" db="EMBL/GenBank/DDBJ databases">
        <title>Deep-cultivation of Planctomycetes and their phenomic and genomic characterization uncovers novel biology.</title>
        <authorList>
            <person name="Wiegand S."/>
            <person name="Jogler M."/>
            <person name="Boedeker C."/>
            <person name="Pinto D."/>
            <person name="Vollmers J."/>
            <person name="Rivas-Marin E."/>
            <person name="Kohn T."/>
            <person name="Peeters S.H."/>
            <person name="Heuer A."/>
            <person name="Rast P."/>
            <person name="Oberbeckmann S."/>
            <person name="Bunk B."/>
            <person name="Jeske O."/>
            <person name="Meyerdierks A."/>
            <person name="Storesund J.E."/>
            <person name="Kallscheuer N."/>
            <person name="Luecker S."/>
            <person name="Lage O.M."/>
            <person name="Pohl T."/>
            <person name="Merkel B.J."/>
            <person name="Hornburger P."/>
            <person name="Mueller R.-W."/>
            <person name="Bruemmer F."/>
            <person name="Labrenz M."/>
            <person name="Spormann A.M."/>
            <person name="Op den Camp H."/>
            <person name="Overmann J."/>
            <person name="Amann R."/>
            <person name="Jetten M.S.M."/>
            <person name="Mascher T."/>
            <person name="Medema M.H."/>
            <person name="Devos D.P."/>
            <person name="Kaster A.-K."/>
            <person name="Ovreas L."/>
            <person name="Rohde M."/>
            <person name="Galperin M.Y."/>
            <person name="Jogler C."/>
        </authorList>
    </citation>
    <scope>NUCLEOTIDE SEQUENCE [LARGE SCALE GENOMIC DNA]</scope>
    <source>
        <strain evidence="1 2">UC8</strain>
    </source>
</reference>
<dbReference type="PANTHER" id="PTHR43737">
    <property type="entry name" value="BLL7424 PROTEIN"/>
    <property type="match status" value="1"/>
</dbReference>
<name>A0A5B9QQY5_9BACT</name>
<evidence type="ECO:0008006" key="3">
    <source>
        <dbReference type="Google" id="ProtNLM"/>
    </source>
</evidence>
<dbReference type="InterPro" id="IPR019546">
    <property type="entry name" value="TAT_signal_bac_arc"/>
</dbReference>
<dbReference type="InterPro" id="IPR017850">
    <property type="entry name" value="Alkaline_phosphatase_core_sf"/>
</dbReference>
<dbReference type="InterPro" id="IPR006311">
    <property type="entry name" value="TAT_signal"/>
</dbReference>
<dbReference type="PANTHER" id="PTHR43737:SF1">
    <property type="entry name" value="DUF1501 DOMAIN-CONTAINING PROTEIN"/>
    <property type="match status" value="1"/>
</dbReference>
<gene>
    <name evidence="1" type="ORF">UC8_20640</name>
</gene>
<sequence>MQNRLNLPWATPSGMSRRHFVKHLAGASAMAGTAALMGNSIQAQAEEMRKNQKSAILLWMGGGPSTIDIWDLKPGAATGGEFRPISTTGDMQICEHMPLTAKQMHHLSIVRSMSTREADHNRGRYYMHTGFVPNPNIEHPGYGSVIAHELFSQREDLAIPPFVSIGGASTGPGFLGMAWAPFSVTSNGRIRNLEMKLEEKRLLQRMAALDVIETGFINRTRGSAASEHQKVLKKTLDLMTSEQMEAFRVEKEPEEMKEMYGTNGFGQGCLLARRLVEAGVPFIEVDLGGWDNHGGIFPTLADTKLPQLDKAMGALTADLEQRGLLENTAIIWMGEFGRTPRINAGAGRDHWARSWSCVVGGAGIKGGLAVGATSSDGMAVETEPFSAEDLMATVCKGLGISLETTYTSKNGRPMKIAAGGKLIRELIA</sequence>
<accession>A0A5B9QQY5</accession>